<dbReference type="HOGENOM" id="CLU_2583992_0_0_7"/>
<reference evidence="1 2" key="1">
    <citation type="journal article" date="2011" name="J. Bacteriol.">
        <title>Genome sequence of the mercury-methylating and pleomorphic Desulfovibrio africanus Strain Walvis Bay.</title>
        <authorList>
            <person name="Brown S.D."/>
            <person name="Wall J.D."/>
            <person name="Kucken A.M."/>
            <person name="Gilmour C.C."/>
            <person name="Podar M."/>
            <person name="Brandt C.C."/>
            <person name="Teshima H."/>
            <person name="Detter J.C."/>
            <person name="Han C.S."/>
            <person name="Land M.L."/>
            <person name="Lucas S."/>
            <person name="Han J."/>
            <person name="Pennacchio L."/>
            <person name="Nolan M."/>
            <person name="Pitluck S."/>
            <person name="Woyke T."/>
            <person name="Goodwin L."/>
            <person name="Palumbo A.V."/>
            <person name="Elias D.A."/>
        </authorList>
    </citation>
    <scope>NUCLEOTIDE SEQUENCE [LARGE SCALE GENOMIC DNA]</scope>
    <source>
        <strain evidence="1 2">Walvis Bay</strain>
    </source>
</reference>
<organism evidence="1 2">
    <name type="scientific">Desulfocurvibacter africanus subsp. africanus str. Walvis Bay</name>
    <dbReference type="NCBI Taxonomy" id="690850"/>
    <lineage>
        <taxon>Bacteria</taxon>
        <taxon>Pseudomonadati</taxon>
        <taxon>Thermodesulfobacteriota</taxon>
        <taxon>Desulfovibrionia</taxon>
        <taxon>Desulfovibrionales</taxon>
        <taxon>Desulfovibrionaceae</taxon>
        <taxon>Desulfocurvibacter</taxon>
    </lineage>
</organism>
<evidence type="ECO:0000313" key="1">
    <source>
        <dbReference type="EMBL" id="EGJ51124.1"/>
    </source>
</evidence>
<dbReference type="eggNOG" id="ENOG502ZVW0">
    <property type="taxonomic scope" value="Bacteria"/>
</dbReference>
<name>F3Z1C1_DESAF</name>
<proteinExistence type="predicted"/>
<dbReference type="Proteomes" id="UP000007844">
    <property type="component" value="Chromosome"/>
</dbReference>
<sequence length="79" mass="9076">MEFKENDLPIELHHEDSVRLGGGETIRFEANGEAKDVFIGDAFTPTIQLFPDTDYTFNSGDKQYQVRAHFEDKLSVKRL</sequence>
<keyword evidence="2" id="KW-1185">Reference proteome</keyword>
<dbReference type="KEGG" id="daf:Desaf_2811"/>
<protein>
    <submittedName>
        <fullName evidence="1">Uncharacterized protein</fullName>
    </submittedName>
</protein>
<dbReference type="EMBL" id="CP003221">
    <property type="protein sequence ID" value="EGJ51124.1"/>
    <property type="molecule type" value="Genomic_DNA"/>
</dbReference>
<gene>
    <name evidence="1" type="ORF">Desaf_2811</name>
</gene>
<evidence type="ECO:0000313" key="2">
    <source>
        <dbReference type="Proteomes" id="UP000007844"/>
    </source>
</evidence>
<dbReference type="RefSeq" id="WP_005984054.1">
    <property type="nucleotide sequence ID" value="NC_016629.1"/>
</dbReference>
<accession>F3Z1C1</accession>
<dbReference type="AlphaFoldDB" id="F3Z1C1"/>